<accession>A0A6B8RJB4</accession>
<evidence type="ECO:0000313" key="1">
    <source>
        <dbReference type="EMBL" id="QGQ95824.1"/>
    </source>
</evidence>
<proteinExistence type="predicted"/>
<keyword evidence="2" id="KW-1185">Reference proteome</keyword>
<dbReference type="AlphaFoldDB" id="A0A6B8RJB4"/>
<dbReference type="Proteomes" id="UP000426246">
    <property type="component" value="Chromosome"/>
</dbReference>
<protein>
    <submittedName>
        <fullName evidence="1">Uncharacterized protein</fullName>
    </submittedName>
</protein>
<reference evidence="2" key="1">
    <citation type="submission" date="2018-11" db="EMBL/GenBank/DDBJ databases">
        <title>Complete genome sequence of Paenibacillus sp. ML311-T8.</title>
        <authorList>
            <person name="Nam Y.-D."/>
            <person name="Kang J."/>
            <person name="Chung W.-H."/>
            <person name="Park Y.S."/>
        </authorList>
    </citation>
    <scope>NUCLEOTIDE SEQUENCE [LARGE SCALE GENOMIC DNA]</scope>
    <source>
        <strain evidence="2">ML311-T8</strain>
    </source>
</reference>
<name>A0A6B8RJB4_9BACL</name>
<dbReference type="RefSeq" id="WP_155700861.1">
    <property type="nucleotide sequence ID" value="NZ_CP034235.1"/>
</dbReference>
<dbReference type="EMBL" id="CP034235">
    <property type="protein sequence ID" value="QGQ95824.1"/>
    <property type="molecule type" value="Genomic_DNA"/>
</dbReference>
<gene>
    <name evidence="1" type="ORF">EHS13_13530</name>
</gene>
<dbReference type="KEGG" id="ppsc:EHS13_13530"/>
<dbReference type="OrthoDB" id="2988224at2"/>
<evidence type="ECO:0000313" key="2">
    <source>
        <dbReference type="Proteomes" id="UP000426246"/>
    </source>
</evidence>
<sequence length="833" mass="97529">MPKLLKSKTRNNTTIFEIDAKNYILKVRLVNQFRKSTTTIKGNINCIKMIDKVEKTSIEITSNSISFFPMTKTEDIEETRKVIYKQVAQRSLIYIMSSEDNLELSTSSLLSDDLRASASLLYYSLHKYITGQLYTFLNEKLNINDQNIFFDEVDHFTSEIFFNEIYKPSLTFEDLSNITLNKENYIKCLQNSKKKSSVNPFKLISLLLMNESSFYEEIAPYLKILYKEIFNEEYTVELDNIEKKITECLTKEKKNRTPEIEVCAAIAYAFKNIINSTDIHSKTMWSIYALSLRLYWLRQTADYDYDFEIKTSVREMSLLISSVKKFIKYINKQFTNNGDIDDEEISGDAINTKFNEVENHPKNADASNVDLDNTKLYNIDSKFLLDNIQNSEIIIFMTAVHLDAEFDFENILYSLNFTENITNKGKYFIYESDNSFQFSINIHIDLNGRWTIWQDEKSLYDNIYTQLDLIKVFDEFKYTFLNVYQECFTVKYFPELITSNPVILRNDYNIQTYNVSAIGDIQNSIYIRKNLILTSVIREIKTLFNLNFGHYNSFILEGFNVYIHLEFSHAVFSTSLPFYSSINKSAFEGNSNDIIMLIGVEHAREYYEDFEHHINNSMDIYDTLSVNANNKSALIDYTQPIVTEISNLDDFLNNKPSVLAREILDFFNHIAYSLIEKGNEFEKSNNIINVCIKSQYCGSFPHATLGMWYLRNTIIPIEISEEKGNEYYLVSIDLIESDHPEAIDELHQKYFYEMARFYLYRKNDYIQYLKYYDQGIDLGDTLSSYDELIKTNYDYQSLTINTEIAVTLEGNIKPNKIKTTRKKTIVSQKETTP</sequence>
<organism evidence="1 2">
    <name type="scientific">Paenibacillus psychroresistens</name>
    <dbReference type="NCBI Taxonomy" id="1778678"/>
    <lineage>
        <taxon>Bacteria</taxon>
        <taxon>Bacillati</taxon>
        <taxon>Bacillota</taxon>
        <taxon>Bacilli</taxon>
        <taxon>Bacillales</taxon>
        <taxon>Paenibacillaceae</taxon>
        <taxon>Paenibacillus</taxon>
    </lineage>
</organism>